<keyword evidence="6" id="KW-0560">Oxidoreductase</keyword>
<keyword evidence="2 8" id="KW-0479">Metal-binding</keyword>
<keyword evidence="12" id="KW-1185">Reference proteome</keyword>
<feature type="compositionally biased region" description="Basic and acidic residues" evidence="9">
    <location>
        <begin position="529"/>
        <end position="539"/>
    </location>
</feature>
<dbReference type="InterPro" id="IPR036443">
    <property type="entry name" value="Znf_RanBP2_sf"/>
</dbReference>
<dbReference type="STRING" id="3871.A0A4P1QZP8"/>
<feature type="binding site" evidence="8">
    <location>
        <position position="255"/>
    </location>
    <ligand>
        <name>Fe cation</name>
        <dbReference type="ChEBI" id="CHEBI:24875"/>
        <note>catalytic</note>
    </ligand>
</feature>
<dbReference type="SMART" id="SM00547">
    <property type="entry name" value="ZnF_RBZ"/>
    <property type="match status" value="2"/>
</dbReference>
<comment type="cofactor">
    <cofactor evidence="8">
        <name>Fe(2+)</name>
        <dbReference type="ChEBI" id="CHEBI:29033"/>
    </cofactor>
    <text evidence="8">Binds 1 Fe(2+) ion per subunit.</text>
</comment>
<proteinExistence type="inferred from homology"/>
<dbReference type="SUPFAM" id="SSF90209">
    <property type="entry name" value="Ran binding protein zinc finger-like"/>
    <property type="match status" value="2"/>
</dbReference>
<dbReference type="GO" id="GO:0035516">
    <property type="term" value="F:broad specificity oxidative DNA demethylase activity"/>
    <property type="evidence" value="ECO:0007669"/>
    <property type="project" value="TreeGrafter"/>
</dbReference>
<reference evidence="11 12" key="1">
    <citation type="journal article" date="2017" name="Plant Biotechnol. J.">
        <title>A comprehensive draft genome sequence for lupin (Lupinus angustifolius), an emerging health food: insights into plant-microbe interactions and legume evolution.</title>
        <authorList>
            <person name="Hane J.K."/>
            <person name="Ming Y."/>
            <person name="Kamphuis L.G."/>
            <person name="Nelson M.N."/>
            <person name="Garg G."/>
            <person name="Atkins C.A."/>
            <person name="Bayer P.E."/>
            <person name="Bravo A."/>
            <person name="Bringans S."/>
            <person name="Cannon S."/>
            <person name="Edwards D."/>
            <person name="Foley R."/>
            <person name="Gao L.L."/>
            <person name="Harrison M.J."/>
            <person name="Huang W."/>
            <person name="Hurgobin B."/>
            <person name="Li S."/>
            <person name="Liu C.W."/>
            <person name="McGrath A."/>
            <person name="Morahan G."/>
            <person name="Murray J."/>
            <person name="Weller J."/>
            <person name="Jian J."/>
            <person name="Singh K.B."/>
        </authorList>
    </citation>
    <scope>NUCLEOTIDE SEQUENCE [LARGE SCALE GENOMIC DNA]</scope>
    <source>
        <strain evidence="12">cv. Tanjil</strain>
        <tissue evidence="11">Whole plant</tissue>
    </source>
</reference>
<evidence type="ECO:0000256" key="5">
    <source>
        <dbReference type="ARBA" id="ARBA00022964"/>
    </source>
</evidence>
<dbReference type="GO" id="GO:0035515">
    <property type="term" value="F:oxidative RNA demethylase activity"/>
    <property type="evidence" value="ECO:0007669"/>
    <property type="project" value="TreeGrafter"/>
</dbReference>
<protein>
    <recommendedName>
        <fullName evidence="10">Fe2OG dioxygenase domain-containing protein</fullName>
    </recommendedName>
</protein>
<organism evidence="11 12">
    <name type="scientific">Lupinus angustifolius</name>
    <name type="common">Narrow-leaved blue lupine</name>
    <dbReference type="NCBI Taxonomy" id="3871"/>
    <lineage>
        <taxon>Eukaryota</taxon>
        <taxon>Viridiplantae</taxon>
        <taxon>Streptophyta</taxon>
        <taxon>Embryophyta</taxon>
        <taxon>Tracheophyta</taxon>
        <taxon>Spermatophyta</taxon>
        <taxon>Magnoliopsida</taxon>
        <taxon>eudicotyledons</taxon>
        <taxon>Gunneridae</taxon>
        <taxon>Pentapetalae</taxon>
        <taxon>rosids</taxon>
        <taxon>fabids</taxon>
        <taxon>Fabales</taxon>
        <taxon>Fabaceae</taxon>
        <taxon>Papilionoideae</taxon>
        <taxon>50 kb inversion clade</taxon>
        <taxon>genistoids sensu lato</taxon>
        <taxon>core genistoids</taxon>
        <taxon>Genisteae</taxon>
        <taxon>Lupinus</taxon>
    </lineage>
</organism>
<evidence type="ECO:0000256" key="8">
    <source>
        <dbReference type="PIRSR" id="PIRSR604574-2"/>
    </source>
</evidence>
<evidence type="ECO:0000313" key="11">
    <source>
        <dbReference type="EMBL" id="OIV98467.1"/>
    </source>
</evidence>
<dbReference type="Gramene" id="OIV98467">
    <property type="protein sequence ID" value="OIV98467"/>
    <property type="gene ID" value="TanjilG_16794"/>
</dbReference>
<evidence type="ECO:0000259" key="10">
    <source>
        <dbReference type="PROSITE" id="PS51471"/>
    </source>
</evidence>
<accession>A0A4P1QZP8</accession>
<dbReference type="Pfam" id="PF13532">
    <property type="entry name" value="2OG-FeII_Oxy_2"/>
    <property type="match status" value="1"/>
</dbReference>
<dbReference type="PANTHER" id="PTHR16557">
    <property type="entry name" value="ALKYLATED DNA REPAIR PROTEIN ALKB-RELATED"/>
    <property type="match status" value="1"/>
</dbReference>
<evidence type="ECO:0000256" key="2">
    <source>
        <dbReference type="ARBA" id="ARBA00022723"/>
    </source>
</evidence>
<evidence type="ECO:0000256" key="9">
    <source>
        <dbReference type="SAM" id="MobiDB-lite"/>
    </source>
</evidence>
<dbReference type="GO" id="GO:0008270">
    <property type="term" value="F:zinc ion binding"/>
    <property type="evidence" value="ECO:0007669"/>
    <property type="project" value="UniProtKB-KW"/>
</dbReference>
<evidence type="ECO:0000256" key="1">
    <source>
        <dbReference type="ARBA" id="ARBA00007879"/>
    </source>
</evidence>
<evidence type="ECO:0000256" key="6">
    <source>
        <dbReference type="ARBA" id="ARBA00023002"/>
    </source>
</evidence>
<dbReference type="GO" id="GO:0008198">
    <property type="term" value="F:ferrous iron binding"/>
    <property type="evidence" value="ECO:0007669"/>
    <property type="project" value="TreeGrafter"/>
</dbReference>
<keyword evidence="4" id="KW-0862">Zinc</keyword>
<dbReference type="InterPro" id="IPR004574">
    <property type="entry name" value="Alkb"/>
</dbReference>
<feature type="binding site" evidence="8">
    <location>
        <position position="253"/>
    </location>
    <ligand>
        <name>Fe cation</name>
        <dbReference type="ChEBI" id="CHEBI:24875"/>
        <note>catalytic</note>
    </ligand>
</feature>
<dbReference type="Proteomes" id="UP000188354">
    <property type="component" value="Chromosome LG14"/>
</dbReference>
<sequence>MYESEKKKEELERTAFRRCEKKYKLYYDNNKNKKIQIPKPVHLTDVLDFRSILDSHNRNADLPHGVTVLHHNFTSPVFSLQNRPGFYLIPGALSIEKQCSLIRESLTDFPQPPNRTNHNAIYGPICDLFLAAKEGKVLIQDQSPISSSEPDPHFGHRDGKGWTFTTEKDESLRKCKSISASSLLRKLRWTTLGLQFEWSKRNYDVSLPHNKIPEPLCDLAKQLAKPALPAGVDFKPEAAIVNYFGLGDTLGGHLDDMEADWSMPIVSLSLGCKAIFLLGGKSREDPPLAMFLRSGDVVLMAGEARECFHGVPRIFTDRENAEIGHLEEQLKHEDDLCFLKYIQTSRININIRQKPVAKPLQVPRGYSSSGPYLGSNTPSSIYHGVPPYGSSLINGSSIPPYDVPYSGGGSAYHYNFGGRLSVGSPYRPFHLSGPTPYSGGSMIGNGGIYGMPPLLDQYSLGMPIGPGTMGPRPGFYLDDNSQKNGAGAARDSDWKCPKCGNVNFSFRNVCNMRKCNTPKPGSQSSKSDQNSKQKMPEGSWKCEKCNNINYPFRTKCNRQNCGADKPDESEKSLSPGPVQNDQVCCVNYFHFANLNWLLRQLLTFQDILCNTMNILIRQIVV</sequence>
<evidence type="ECO:0000256" key="4">
    <source>
        <dbReference type="ARBA" id="ARBA00022833"/>
    </source>
</evidence>
<dbReference type="FunFam" id="2.60.120.590:FF:000020">
    <property type="entry name" value="Alpha-ketoglutarate-dependent dioxygenase alkB"/>
    <property type="match status" value="1"/>
</dbReference>
<evidence type="ECO:0000256" key="7">
    <source>
        <dbReference type="ARBA" id="ARBA00023004"/>
    </source>
</evidence>
<keyword evidence="3" id="KW-0863">Zinc-finger</keyword>
<dbReference type="PROSITE" id="PS51471">
    <property type="entry name" value="FE2OG_OXY"/>
    <property type="match status" value="1"/>
</dbReference>
<dbReference type="Gene3D" id="4.10.1060.10">
    <property type="entry name" value="Zinc finger, RanBP2-type"/>
    <property type="match status" value="2"/>
</dbReference>
<dbReference type="InterPro" id="IPR005123">
    <property type="entry name" value="Oxoglu/Fe-dep_dioxygenase_dom"/>
</dbReference>
<dbReference type="AlphaFoldDB" id="A0A4P1QZP8"/>
<comment type="similarity">
    <text evidence="1">Belongs to the alkB family.</text>
</comment>
<keyword evidence="5" id="KW-0223">Dioxygenase</keyword>
<feature type="binding site" evidence="8">
    <location>
        <position position="309"/>
    </location>
    <ligand>
        <name>Fe cation</name>
        <dbReference type="ChEBI" id="CHEBI:24875"/>
        <note>catalytic</note>
    </ligand>
</feature>
<dbReference type="GO" id="GO:0035513">
    <property type="term" value="P:oxidative RNA demethylation"/>
    <property type="evidence" value="ECO:0007669"/>
    <property type="project" value="TreeGrafter"/>
</dbReference>
<name>A0A4P1QZP8_LUPAN</name>
<dbReference type="EMBL" id="CM007374">
    <property type="protein sequence ID" value="OIV98467.1"/>
    <property type="molecule type" value="Genomic_DNA"/>
</dbReference>
<dbReference type="InterPro" id="IPR037151">
    <property type="entry name" value="AlkB-like_sf"/>
</dbReference>
<dbReference type="InterPro" id="IPR027450">
    <property type="entry name" value="AlkB-like"/>
</dbReference>
<dbReference type="InterPro" id="IPR001876">
    <property type="entry name" value="Znf_RanBP2"/>
</dbReference>
<evidence type="ECO:0000256" key="3">
    <source>
        <dbReference type="ARBA" id="ARBA00022771"/>
    </source>
</evidence>
<feature type="region of interest" description="Disordered" evidence="9">
    <location>
        <begin position="517"/>
        <end position="539"/>
    </location>
</feature>
<dbReference type="Gene3D" id="2.60.120.590">
    <property type="entry name" value="Alpha-ketoglutarate-dependent dioxygenase AlkB-like"/>
    <property type="match status" value="1"/>
</dbReference>
<feature type="domain" description="Fe2OG dioxygenase" evidence="10">
    <location>
        <begin position="235"/>
        <end position="355"/>
    </location>
</feature>
<evidence type="ECO:0000313" key="12">
    <source>
        <dbReference type="Proteomes" id="UP000188354"/>
    </source>
</evidence>
<keyword evidence="7 8" id="KW-0408">Iron</keyword>
<dbReference type="GO" id="GO:0005737">
    <property type="term" value="C:cytoplasm"/>
    <property type="evidence" value="ECO:0007669"/>
    <property type="project" value="TreeGrafter"/>
</dbReference>
<dbReference type="PANTHER" id="PTHR16557:SF11">
    <property type="entry name" value="ALPHA-KETOGLUTARATE-DEPENDENT DIOXYGENASE ALKB"/>
    <property type="match status" value="1"/>
</dbReference>
<dbReference type="SUPFAM" id="SSF51197">
    <property type="entry name" value="Clavaminate synthase-like"/>
    <property type="match status" value="1"/>
</dbReference>
<gene>
    <name evidence="11" type="ORF">TanjilG_16794</name>
</gene>
<dbReference type="Pfam" id="PF00641">
    <property type="entry name" value="Zn_ribbon_RanBP"/>
    <property type="match status" value="2"/>
</dbReference>